<proteinExistence type="predicted"/>
<dbReference type="Proteomes" id="UP000662888">
    <property type="component" value="Chromosome"/>
</dbReference>
<feature type="domain" description="Ice-binding protein C-terminal" evidence="1">
    <location>
        <begin position="95"/>
        <end position="118"/>
    </location>
</feature>
<keyword evidence="3" id="KW-1185">Reference proteome</keyword>
<evidence type="ECO:0000313" key="3">
    <source>
        <dbReference type="Proteomes" id="UP000662888"/>
    </source>
</evidence>
<protein>
    <submittedName>
        <fullName evidence="2">PEP-CTERM sorting domain-containing protein</fullName>
    </submittedName>
</protein>
<dbReference type="EMBL" id="CP065053">
    <property type="protein sequence ID" value="QPI53228.1"/>
    <property type="molecule type" value="Genomic_DNA"/>
</dbReference>
<accession>A0AA48WJ47</accession>
<evidence type="ECO:0000313" key="2">
    <source>
        <dbReference type="EMBL" id="QPI53228.1"/>
    </source>
</evidence>
<dbReference type="InterPro" id="IPR013424">
    <property type="entry name" value="Ice-binding_C"/>
</dbReference>
<sequence>MPFILTPNTAVIFSADVSGGGTPGAYHNFSQVGLGARSDIGGKEEDTWAGENWYATSGPTFLTRLELTVSNSHTYSTTNAWIADAMSSVFNTTSPVPEPSSWMMLLAGLGIAGFASRRGSRTRR</sequence>
<name>A0AA48WJ47_9BURK</name>
<dbReference type="Pfam" id="PF07589">
    <property type="entry name" value="PEP-CTERM"/>
    <property type="match status" value="1"/>
</dbReference>
<evidence type="ECO:0000259" key="1">
    <source>
        <dbReference type="Pfam" id="PF07589"/>
    </source>
</evidence>
<organism evidence="2 3">
    <name type="scientific">Massilia antarctica</name>
    <dbReference type="NCBI Taxonomy" id="2765360"/>
    <lineage>
        <taxon>Bacteria</taxon>
        <taxon>Pseudomonadati</taxon>
        <taxon>Pseudomonadota</taxon>
        <taxon>Betaproteobacteria</taxon>
        <taxon>Burkholderiales</taxon>
        <taxon>Oxalobacteraceae</taxon>
        <taxon>Telluria group</taxon>
        <taxon>Massilia</taxon>
    </lineage>
</organism>
<dbReference type="NCBIfam" id="TIGR02595">
    <property type="entry name" value="PEP_CTERM"/>
    <property type="match status" value="1"/>
</dbReference>
<reference evidence="2 3" key="1">
    <citation type="submission" date="2020-11" db="EMBL/GenBank/DDBJ databases">
        <authorList>
            <person name="Sun Q."/>
        </authorList>
    </citation>
    <scope>NUCLEOTIDE SEQUENCE [LARGE SCALE GENOMIC DNA]</scope>
    <source>
        <strain evidence="2 3">P8398</strain>
    </source>
</reference>
<gene>
    <name evidence="2" type="ORF">IV454_12420</name>
</gene>
<dbReference type="NCBIfam" id="NF035944">
    <property type="entry name" value="PEPxxWA-CTERM"/>
    <property type="match status" value="1"/>
</dbReference>